<reference evidence="1 2" key="1">
    <citation type="submission" date="2013-12" db="EMBL/GenBank/DDBJ databases">
        <authorList>
            <consortium name="DOE Joint Genome Institute"/>
            <person name="Muyzer G."/>
            <person name="Huntemann M."/>
            <person name="Han J."/>
            <person name="Chen A."/>
            <person name="Kyrpides N."/>
            <person name="Mavromatis K."/>
            <person name="Markowitz V."/>
            <person name="Palaniappan K."/>
            <person name="Ivanova N."/>
            <person name="Schaumberg A."/>
            <person name="Pati A."/>
            <person name="Liolios K."/>
            <person name="Nordberg H.P."/>
            <person name="Cantor M.N."/>
            <person name="Hua S.X."/>
            <person name="Woyke T."/>
        </authorList>
    </citation>
    <scope>NUCLEOTIDE SEQUENCE [LARGE SCALE GENOMIC DNA]</scope>
    <source>
        <strain evidence="1 2">ARh 1</strain>
    </source>
</reference>
<evidence type="ECO:0000313" key="2">
    <source>
        <dbReference type="Proteomes" id="UP000005289"/>
    </source>
</evidence>
<name>W0DNS8_9GAMM</name>
<dbReference type="Proteomes" id="UP000005289">
    <property type="component" value="Chromosome"/>
</dbReference>
<protein>
    <submittedName>
        <fullName evidence="1">Uncharacterized protein</fullName>
    </submittedName>
</protein>
<dbReference type="AlphaFoldDB" id="W0DNS8"/>
<sequence>MKIAGNGFALGIRNGTGLTTYSRELAGTLIRAGHTVDAVFRLNGVGRRESLLRARWLQ</sequence>
<accession>W0DNS8</accession>
<evidence type="ECO:0000313" key="1">
    <source>
        <dbReference type="EMBL" id="AHF00112.1"/>
    </source>
</evidence>
<dbReference type="HOGENOM" id="CLU_2977880_0_0_6"/>
<gene>
    <name evidence="1" type="ORF">THITH_09775</name>
</gene>
<dbReference type="KEGG" id="tti:THITH_09775"/>
<dbReference type="EMBL" id="CP007029">
    <property type="protein sequence ID" value="AHF00112.1"/>
    <property type="molecule type" value="Genomic_DNA"/>
</dbReference>
<proteinExistence type="predicted"/>
<dbReference type="RefSeq" id="WP_006747297.1">
    <property type="nucleotide sequence ID" value="NZ_CP007029.1"/>
</dbReference>
<dbReference type="OrthoDB" id="9801609at2"/>
<organism evidence="1 2">
    <name type="scientific">Thioalkalivibrio paradoxus ARh 1</name>
    <dbReference type="NCBI Taxonomy" id="713585"/>
    <lineage>
        <taxon>Bacteria</taxon>
        <taxon>Pseudomonadati</taxon>
        <taxon>Pseudomonadota</taxon>
        <taxon>Gammaproteobacteria</taxon>
        <taxon>Chromatiales</taxon>
        <taxon>Ectothiorhodospiraceae</taxon>
        <taxon>Thioalkalivibrio</taxon>
    </lineage>
</organism>
<keyword evidence="2" id="KW-1185">Reference proteome</keyword>